<dbReference type="InterPro" id="IPR002034">
    <property type="entry name" value="AIPM/Hcit_synth_CS"/>
</dbReference>
<evidence type="ECO:0000256" key="6">
    <source>
        <dbReference type="ARBA" id="ARBA00023304"/>
    </source>
</evidence>
<dbReference type="Pfam" id="PF00682">
    <property type="entry name" value="HMGL-like"/>
    <property type="match status" value="1"/>
</dbReference>
<accession>A0A4P2VL93</accession>
<dbReference type="AlphaFoldDB" id="A0A4P2VL93"/>
<keyword evidence="4 7" id="KW-0808">Transferase</keyword>
<dbReference type="Gene3D" id="3.20.20.70">
    <property type="entry name" value="Aldolase class I"/>
    <property type="match status" value="1"/>
</dbReference>
<proteinExistence type="inferred from homology"/>
<evidence type="ECO:0000256" key="7">
    <source>
        <dbReference type="RuleBase" id="RU003523"/>
    </source>
</evidence>
<dbReference type="OrthoDB" id="9803573at2"/>
<dbReference type="GO" id="GO:0003852">
    <property type="term" value="F:2-isopropylmalate synthase activity"/>
    <property type="evidence" value="ECO:0007669"/>
    <property type="project" value="UniProtKB-EC"/>
</dbReference>
<dbReference type="EMBL" id="AP019368">
    <property type="protein sequence ID" value="BBH54113.1"/>
    <property type="molecule type" value="Genomic_DNA"/>
</dbReference>
<dbReference type="KEGG" id="sbf:JCM31447_25700"/>
<dbReference type="PANTHER" id="PTHR10277">
    <property type="entry name" value="HOMOCITRATE SYNTHASE-RELATED"/>
    <property type="match status" value="1"/>
</dbReference>
<comment type="pathway">
    <text evidence="1">Amino-acid biosynthesis; L-leucine biosynthesis; L-leucine from 3-methyl-2-oxobutanoate: step 1/4.</text>
</comment>
<evidence type="ECO:0000313" key="9">
    <source>
        <dbReference type="EMBL" id="BBH54113.1"/>
    </source>
</evidence>
<gene>
    <name evidence="9" type="ORF">JCM31447_25700</name>
</gene>
<dbReference type="PROSITE" id="PS50991">
    <property type="entry name" value="PYR_CT"/>
    <property type="match status" value="1"/>
</dbReference>
<evidence type="ECO:0000256" key="1">
    <source>
        <dbReference type="ARBA" id="ARBA00004689"/>
    </source>
</evidence>
<protein>
    <recommendedName>
        <fullName evidence="2">2-isopropylmalate synthase</fullName>
        <ecNumber evidence="2">2.3.3.13</ecNumber>
    </recommendedName>
</protein>
<evidence type="ECO:0000259" key="8">
    <source>
        <dbReference type="PROSITE" id="PS50991"/>
    </source>
</evidence>
<comment type="similarity">
    <text evidence="7">Belongs to the alpha-IPM synthase/homocitrate synthase family.</text>
</comment>
<evidence type="ECO:0000256" key="5">
    <source>
        <dbReference type="ARBA" id="ARBA00023211"/>
    </source>
</evidence>
<keyword evidence="10" id="KW-1185">Reference proteome</keyword>
<dbReference type="InterPro" id="IPR013785">
    <property type="entry name" value="Aldolase_TIM"/>
</dbReference>
<dbReference type="GO" id="GO:0009098">
    <property type="term" value="P:L-leucine biosynthetic process"/>
    <property type="evidence" value="ECO:0007669"/>
    <property type="project" value="TreeGrafter"/>
</dbReference>
<dbReference type="PROSITE" id="PS00815">
    <property type="entry name" value="AIPM_HOMOCIT_SYNTH_1"/>
    <property type="match status" value="1"/>
</dbReference>
<dbReference type="Proteomes" id="UP000291236">
    <property type="component" value="Chromosome"/>
</dbReference>
<keyword evidence="3" id="KW-0028">Amino-acid biosynthesis</keyword>
<feature type="domain" description="Pyruvate carboxyltransferase" evidence="8">
    <location>
        <begin position="6"/>
        <end position="257"/>
    </location>
</feature>
<dbReference type="SUPFAM" id="SSF51569">
    <property type="entry name" value="Aldolase"/>
    <property type="match status" value="1"/>
</dbReference>
<evidence type="ECO:0000256" key="4">
    <source>
        <dbReference type="ARBA" id="ARBA00022679"/>
    </source>
</evidence>
<sequence length="463" mass="52492">MHRNKIKLLDSTLREGEQAFGVCFSLEEKIEIAKHLALFGVDTIEIGHPGISVKEEETCMSICNEIKSTNILVHARACHSEILSAYRTGANWVGIWASFNPISLETKFTNKSKEWVKEQVKSSIRYAKKLGLKVRFTIEDASRTSHDLIEEIAKMLSEESVDRLSLADTVGAWSPNKCKQMVSLAVNKFKCEIEVHLHNDLGLALANAHAAIEAGATVIDVSVLGIGERAGICDLFQMSTSLKEFFHSSDYNFKETKYLANIVSRIAHFTPEFHRPIVGKNVFIHTSKYHTKASSKNYRAYENLSPEPFAMKRTLAAKEYIRENQKRYLNDFKIGTPFLKSAEELKYHRHGVGDRWVHIDFRVDERSPVYIIERLFKEDYAESYEPHVDTHAHHCDSIFVFMGNNSDGTGLVAKVTINNESQLIKSPATVFIPAELEHTYEYISGTGRFLNFVMASSYNQSLI</sequence>
<evidence type="ECO:0000256" key="3">
    <source>
        <dbReference type="ARBA" id="ARBA00022605"/>
    </source>
</evidence>
<dbReference type="GO" id="GO:0005829">
    <property type="term" value="C:cytosol"/>
    <property type="evidence" value="ECO:0007669"/>
    <property type="project" value="TreeGrafter"/>
</dbReference>
<evidence type="ECO:0000313" key="10">
    <source>
        <dbReference type="Proteomes" id="UP000291236"/>
    </source>
</evidence>
<dbReference type="EC" id="2.3.3.13" evidence="2"/>
<keyword evidence="6" id="KW-0100">Branched-chain amino acid biosynthesis</keyword>
<evidence type="ECO:0000256" key="2">
    <source>
        <dbReference type="ARBA" id="ARBA00012973"/>
    </source>
</evidence>
<name>A0A4P2VL93_FLUSA</name>
<dbReference type="InterPro" id="IPR050073">
    <property type="entry name" value="2-IPM_HCS-like"/>
</dbReference>
<keyword evidence="5" id="KW-0464">Manganese</keyword>
<dbReference type="InterPro" id="IPR000891">
    <property type="entry name" value="PYR_CT"/>
</dbReference>
<organism evidence="9 10">
    <name type="scientific">Fluviispira sanaruensis</name>
    <dbReference type="NCBI Taxonomy" id="2493639"/>
    <lineage>
        <taxon>Bacteria</taxon>
        <taxon>Pseudomonadati</taxon>
        <taxon>Bdellovibrionota</taxon>
        <taxon>Oligoflexia</taxon>
        <taxon>Silvanigrellales</taxon>
        <taxon>Silvanigrellaceae</taxon>
        <taxon>Fluviispira</taxon>
    </lineage>
</organism>
<reference evidence="9 10" key="1">
    <citation type="submission" date="2018-12" db="EMBL/GenBank/DDBJ databases">
        <title>Rubrispira sanarue gen. nov., sp., nov., a member of the order Silvanigrellales, isolated from a brackish lake in Hamamatsu Japan.</title>
        <authorList>
            <person name="Maejima Y."/>
            <person name="Iino T."/>
            <person name="Muraguchi Y."/>
            <person name="Fukuda K."/>
            <person name="Nojiri H."/>
            <person name="Ohkuma M."/>
            <person name="Moriuchi R."/>
            <person name="Dohra H."/>
            <person name="Kimbara K."/>
            <person name="Shintani M."/>
        </authorList>
    </citation>
    <scope>NUCLEOTIDE SEQUENCE [LARGE SCALE GENOMIC DNA]</scope>
    <source>
        <strain evidence="9 10">RF1110005</strain>
    </source>
</reference>
<dbReference type="PROSITE" id="PS00816">
    <property type="entry name" value="AIPM_HOMOCIT_SYNTH_2"/>
    <property type="match status" value="1"/>
</dbReference>
<dbReference type="RefSeq" id="WP_130611247.1">
    <property type="nucleotide sequence ID" value="NZ_AP019368.1"/>
</dbReference>
<dbReference type="PANTHER" id="PTHR10277:SF9">
    <property type="entry name" value="2-ISOPROPYLMALATE SYNTHASE 1, CHLOROPLASTIC-RELATED"/>
    <property type="match status" value="1"/>
</dbReference>